<dbReference type="Pfam" id="PF07690">
    <property type="entry name" value="MFS_1"/>
    <property type="match status" value="1"/>
</dbReference>
<feature type="transmembrane region" description="Helical" evidence="6">
    <location>
        <begin position="234"/>
        <end position="252"/>
    </location>
</feature>
<feature type="transmembrane region" description="Helical" evidence="6">
    <location>
        <begin position="338"/>
        <end position="354"/>
    </location>
</feature>
<evidence type="ECO:0000313" key="9">
    <source>
        <dbReference type="Proteomes" id="UP000238523"/>
    </source>
</evidence>
<feature type="transmembrane region" description="Helical" evidence="6">
    <location>
        <begin position="272"/>
        <end position="291"/>
    </location>
</feature>
<dbReference type="GO" id="GO:0022857">
    <property type="term" value="F:transmembrane transporter activity"/>
    <property type="evidence" value="ECO:0007669"/>
    <property type="project" value="InterPro"/>
</dbReference>
<feature type="domain" description="Major facilitator superfamily (MFS) profile" evidence="7">
    <location>
        <begin position="16"/>
        <end position="512"/>
    </location>
</feature>
<protein>
    <submittedName>
        <fullName evidence="8">Putative transport protein (Permease)</fullName>
    </submittedName>
</protein>
<dbReference type="PANTHER" id="PTHR42718:SF9">
    <property type="entry name" value="MAJOR FACILITATOR SUPERFAMILY MULTIDRUG TRANSPORTER MFSC"/>
    <property type="match status" value="1"/>
</dbReference>
<accession>A0A2K9Z2Y5</accession>
<organism evidence="8 9">
    <name type="scientific">Rhizobium leguminosarum</name>
    <dbReference type="NCBI Taxonomy" id="384"/>
    <lineage>
        <taxon>Bacteria</taxon>
        <taxon>Pseudomonadati</taxon>
        <taxon>Pseudomonadota</taxon>
        <taxon>Alphaproteobacteria</taxon>
        <taxon>Hyphomicrobiales</taxon>
        <taxon>Rhizobiaceae</taxon>
        <taxon>Rhizobium/Agrobacterium group</taxon>
        <taxon>Rhizobium</taxon>
    </lineage>
</organism>
<evidence type="ECO:0000256" key="5">
    <source>
        <dbReference type="ARBA" id="ARBA00023136"/>
    </source>
</evidence>
<feature type="transmembrane region" description="Helical" evidence="6">
    <location>
        <begin position="12"/>
        <end position="32"/>
    </location>
</feature>
<evidence type="ECO:0000256" key="1">
    <source>
        <dbReference type="ARBA" id="ARBA00004141"/>
    </source>
</evidence>
<dbReference type="Gene3D" id="1.20.1250.20">
    <property type="entry name" value="MFS general substrate transporter like domains"/>
    <property type="match status" value="1"/>
</dbReference>
<evidence type="ECO:0000313" key="8">
    <source>
        <dbReference type="EMBL" id="AUW42593.1"/>
    </source>
</evidence>
<dbReference type="SUPFAM" id="SSF103473">
    <property type="entry name" value="MFS general substrate transporter"/>
    <property type="match status" value="1"/>
</dbReference>
<keyword evidence="3 6" id="KW-0812">Transmembrane</keyword>
<dbReference type="RefSeq" id="WP_105006142.1">
    <property type="nucleotide sequence ID" value="NZ_CP025012.1"/>
</dbReference>
<evidence type="ECO:0000256" key="3">
    <source>
        <dbReference type="ARBA" id="ARBA00022692"/>
    </source>
</evidence>
<feature type="transmembrane region" description="Helical" evidence="6">
    <location>
        <begin position="483"/>
        <end position="508"/>
    </location>
</feature>
<dbReference type="PROSITE" id="PS50850">
    <property type="entry name" value="MFS"/>
    <property type="match status" value="1"/>
</dbReference>
<evidence type="ECO:0000256" key="4">
    <source>
        <dbReference type="ARBA" id="ARBA00022989"/>
    </source>
</evidence>
<dbReference type="InterPro" id="IPR020846">
    <property type="entry name" value="MFS_dom"/>
</dbReference>
<dbReference type="PANTHER" id="PTHR42718">
    <property type="entry name" value="MAJOR FACILITATOR SUPERFAMILY MULTIDRUG TRANSPORTER MFSC"/>
    <property type="match status" value="1"/>
</dbReference>
<feature type="transmembrane region" description="Helical" evidence="6">
    <location>
        <begin position="136"/>
        <end position="159"/>
    </location>
</feature>
<keyword evidence="4 6" id="KW-1133">Transmembrane helix</keyword>
<sequence length="518" mass="56119">MSRIGNSSDLPRQGFVAVGVVLASILTAFDVRTANIGLADLRGAFGLSFDEGAWLSTFATAPQILLAPSVGWLIAVFGVRRVMTVPVALYSTVSILIPFQHSFETLAVLHALRAVVLGMFVGATLMIAFKNLDRRYWIFALAFYVLRIPFAQNLGLYTAGSYSQTIGWQWLYWQGALIAPMVGILFWCGAKTVVTDRELLSRADWGGMALFGVALTTLYFALDQGNRLDWFRSGIIVSLMIAASFLVLIFLWHEARVVHPWAHISVLFSRNVALGFAAIACFMTTSLGSSLLEPNFLVSVTRLRPEQVGDFSAPLAIALLLIATGTAVVLVRTIKQRATLILGFSCFLMSAWLGTELTNLWSLPEFRLVVVLQTFGEELVFLAAVATLFSNVNPARAVSLTAYVQVMRLICSETVATTMTTWIRQREQLHSNLIGLHVTGTTPGWSSMLASLGSGPSSSSASADALKRGLGVLASTVQREANVLAYIDGFWVTFAAAVAGLVIVSLMAPSPAHPLTTR</sequence>
<feature type="transmembrane region" description="Helical" evidence="6">
    <location>
        <begin position="202"/>
        <end position="222"/>
    </location>
</feature>
<feature type="transmembrane region" description="Helical" evidence="6">
    <location>
        <begin position="52"/>
        <end position="75"/>
    </location>
</feature>
<feature type="transmembrane region" description="Helical" evidence="6">
    <location>
        <begin position="82"/>
        <end position="101"/>
    </location>
</feature>
<evidence type="ECO:0000256" key="6">
    <source>
        <dbReference type="SAM" id="Phobius"/>
    </source>
</evidence>
<evidence type="ECO:0000256" key="2">
    <source>
        <dbReference type="ARBA" id="ARBA00022448"/>
    </source>
</evidence>
<feature type="transmembrane region" description="Helical" evidence="6">
    <location>
        <begin position="366"/>
        <end position="389"/>
    </location>
</feature>
<feature type="transmembrane region" description="Helical" evidence="6">
    <location>
        <begin position="107"/>
        <end position="129"/>
    </location>
</feature>
<feature type="transmembrane region" description="Helical" evidence="6">
    <location>
        <begin position="311"/>
        <end position="331"/>
    </location>
</feature>
<reference evidence="8 9" key="1">
    <citation type="submission" date="2017-11" db="EMBL/GenBank/DDBJ databases">
        <title>Complete genome of Rhizobium leguminosarum Norway, an ineffective micro-symbiont.</title>
        <authorList>
            <person name="Hoffrichter A."/>
            <person name="Liang J."/>
            <person name="Brachmann A."/>
            <person name="Marin M."/>
        </authorList>
    </citation>
    <scope>NUCLEOTIDE SEQUENCE [LARGE SCALE GENOMIC DNA]</scope>
    <source>
        <strain evidence="8 9">Norway</strain>
    </source>
</reference>
<comment type="subcellular location">
    <subcellularLocation>
        <location evidence="1">Membrane</location>
        <topology evidence="1">Multi-pass membrane protein</topology>
    </subcellularLocation>
</comment>
<feature type="transmembrane region" description="Helical" evidence="6">
    <location>
        <begin position="171"/>
        <end position="190"/>
    </location>
</feature>
<dbReference type="AlphaFoldDB" id="A0A2K9Z2Y5"/>
<dbReference type="EMBL" id="CP025012">
    <property type="protein sequence ID" value="AUW42593.1"/>
    <property type="molecule type" value="Genomic_DNA"/>
</dbReference>
<gene>
    <name evidence="8" type="ORF">CUJ84_Chr002232</name>
</gene>
<dbReference type="InterPro" id="IPR036259">
    <property type="entry name" value="MFS_trans_sf"/>
</dbReference>
<proteinExistence type="predicted"/>
<dbReference type="GO" id="GO:0016020">
    <property type="term" value="C:membrane"/>
    <property type="evidence" value="ECO:0007669"/>
    <property type="project" value="UniProtKB-SubCell"/>
</dbReference>
<dbReference type="Proteomes" id="UP000238523">
    <property type="component" value="Chromosome"/>
</dbReference>
<dbReference type="InterPro" id="IPR011701">
    <property type="entry name" value="MFS"/>
</dbReference>
<keyword evidence="5 6" id="KW-0472">Membrane</keyword>
<evidence type="ECO:0000259" key="7">
    <source>
        <dbReference type="PROSITE" id="PS50850"/>
    </source>
</evidence>
<name>A0A2K9Z2Y5_RHILE</name>
<keyword evidence="2" id="KW-0813">Transport</keyword>